<accession>A0A511SX77</accession>
<dbReference type="EMBL" id="BJXR01000012">
    <property type="protein sequence ID" value="GEN05758.1"/>
    <property type="molecule type" value="Genomic_DNA"/>
</dbReference>
<comment type="caution">
    <text evidence="7">The sequence shown here is derived from an EMBL/GenBank/DDBJ whole genome shotgun (WGS) entry which is preliminary data.</text>
</comment>
<dbReference type="PANTHER" id="PTHR32089:SF112">
    <property type="entry name" value="LYSOZYME-LIKE PROTEIN-RELATED"/>
    <property type="match status" value="1"/>
</dbReference>
<dbReference type="PANTHER" id="PTHR32089">
    <property type="entry name" value="METHYL-ACCEPTING CHEMOTAXIS PROTEIN MCPB"/>
    <property type="match status" value="1"/>
</dbReference>
<feature type="domain" description="Methyl-accepting transducer" evidence="6">
    <location>
        <begin position="408"/>
        <end position="651"/>
    </location>
</feature>
<dbReference type="Pfam" id="PF00015">
    <property type="entry name" value="MCPsignal"/>
    <property type="match status" value="1"/>
</dbReference>
<dbReference type="Proteomes" id="UP000321514">
    <property type="component" value="Unassembled WGS sequence"/>
</dbReference>
<evidence type="ECO:0000313" key="7">
    <source>
        <dbReference type="EMBL" id="GEN05758.1"/>
    </source>
</evidence>
<evidence type="ECO:0000256" key="5">
    <source>
        <dbReference type="SAM" id="SignalP"/>
    </source>
</evidence>
<dbReference type="SUPFAM" id="SSF58104">
    <property type="entry name" value="Methyl-accepting chemotaxis protein (MCP) signaling domain"/>
    <property type="match status" value="1"/>
</dbReference>
<reference evidence="8 9" key="1">
    <citation type="submission" date="2016-10" db="EMBL/GenBank/DDBJ databases">
        <authorList>
            <person name="Varghese N."/>
            <person name="Submissions S."/>
        </authorList>
    </citation>
    <scope>NUCLEOTIDE SEQUENCE [LARGE SCALE GENOMIC DNA]</scope>
    <source>
        <strain evidence="8 9">DSM 16525</strain>
    </source>
</reference>
<evidence type="ECO:0000313" key="10">
    <source>
        <dbReference type="Proteomes" id="UP000321514"/>
    </source>
</evidence>
<keyword evidence="5" id="KW-0732">Signal</keyword>
<feature type="transmembrane region" description="Helical" evidence="4">
    <location>
        <begin position="274"/>
        <end position="295"/>
    </location>
</feature>
<feature type="transmembrane region" description="Helical" evidence="4">
    <location>
        <begin position="339"/>
        <end position="358"/>
    </location>
</feature>
<sequence length="693" mass="74266">MAGSTRWLMLLSWMLVLTWSAESQAQARVASVMELKDGWLYRWGDSPLAPDGVPTWAKEPDKVDWKSMEALKVPPGREAHTMLWVSIPVPQGGWGEPALMLGSVTNAYEVYVDGQRVYSNGKLNPSGTEVRESIWAQLIPLPASAQGSRVLLRIQSSTAAMGVSQHARVGPRHELLARVVRTGLGCLITGNLLLVVAQIALGMSLLGRQRRMLVALGVFSGGAGVLLVGMSGVVSAVWGVELSLWRATFLAAYCVLPGLGWFIQEGILEGRARWFSGVVWAVTVLAALQTVVAMVDLGTASRLFQVLMLYSIPVLLTYVSVAVVAAFRGNIDARIFSAGLGVLTLVLVAAMMPLLGWVKMDGMFIHWGFLAFTASLVGIVARRSSHVVRSLSSHANQLEARRKDVRELAEGMGTGAGELATVVQQLRTSSEEQTDGIGRQATALKELEQTVQEIRQGSLVTADKARVLAESIVAAEEAGRDGGAALDKTLANLEAIREEVSEMARRILALDERTREIAGIVDTVKGLADQSNMLAVNAAIEAARSGEHGRGFSVVSREVRSLADQSILATQRIREVLEGVSGSMREAAKMSEQGEQRVRVSVEAVRVSGTQLRKLAGIIGDTSNSVRQISAAVSQQDAGTSQIAVAIQDMSGQMQQTLRVVEETRNVTRSVQTLAESMAGSARKAIQSGTLGS</sequence>
<keyword evidence="4" id="KW-0472">Membrane</keyword>
<name>A0A511SX77_MYXFU</name>
<feature type="signal peptide" evidence="5">
    <location>
        <begin position="1"/>
        <end position="25"/>
    </location>
</feature>
<evidence type="ECO:0000256" key="1">
    <source>
        <dbReference type="ARBA" id="ARBA00023224"/>
    </source>
</evidence>
<feature type="coiled-coil region" evidence="3">
    <location>
        <begin position="486"/>
        <end position="513"/>
    </location>
</feature>
<evidence type="ECO:0000259" key="6">
    <source>
        <dbReference type="PROSITE" id="PS50111"/>
    </source>
</evidence>
<feature type="transmembrane region" description="Helical" evidence="4">
    <location>
        <begin position="182"/>
        <end position="201"/>
    </location>
</feature>
<dbReference type="PROSITE" id="PS50111">
    <property type="entry name" value="CHEMOTAXIS_TRANSDUC_2"/>
    <property type="match status" value="1"/>
</dbReference>
<protein>
    <submittedName>
        <fullName evidence="8">Methyl-accepting chemotaxis protein</fullName>
    </submittedName>
</protein>
<dbReference type="STRING" id="1334629.MFUL124B02_04390"/>
<feature type="transmembrane region" description="Helical" evidence="4">
    <location>
        <begin position="307"/>
        <end position="327"/>
    </location>
</feature>
<dbReference type="AlphaFoldDB" id="A0A511SX77"/>
<keyword evidence="3" id="KW-0175">Coiled coil</keyword>
<feature type="chain" id="PRO_5023003000" evidence="5">
    <location>
        <begin position="26"/>
        <end position="693"/>
    </location>
</feature>
<evidence type="ECO:0000256" key="4">
    <source>
        <dbReference type="SAM" id="Phobius"/>
    </source>
</evidence>
<organism evidence="7 10">
    <name type="scientific">Myxococcus fulvus</name>
    <dbReference type="NCBI Taxonomy" id="33"/>
    <lineage>
        <taxon>Bacteria</taxon>
        <taxon>Pseudomonadati</taxon>
        <taxon>Myxococcota</taxon>
        <taxon>Myxococcia</taxon>
        <taxon>Myxococcales</taxon>
        <taxon>Cystobacterineae</taxon>
        <taxon>Myxococcaceae</taxon>
        <taxon>Myxococcus</taxon>
    </lineage>
</organism>
<dbReference type="GO" id="GO:0007165">
    <property type="term" value="P:signal transduction"/>
    <property type="evidence" value="ECO:0007669"/>
    <property type="project" value="UniProtKB-KW"/>
</dbReference>
<dbReference type="Proteomes" id="UP000183760">
    <property type="component" value="Unassembled WGS sequence"/>
</dbReference>
<dbReference type="RefSeq" id="WP_245772111.1">
    <property type="nucleotide sequence ID" value="NZ_BJXR01000012.1"/>
</dbReference>
<evidence type="ECO:0000313" key="8">
    <source>
        <dbReference type="EMBL" id="SES96096.1"/>
    </source>
</evidence>
<dbReference type="SMART" id="SM00283">
    <property type="entry name" value="MA"/>
    <property type="match status" value="1"/>
</dbReference>
<evidence type="ECO:0000256" key="2">
    <source>
        <dbReference type="PROSITE-ProRule" id="PRU00284"/>
    </source>
</evidence>
<dbReference type="GO" id="GO:0016020">
    <property type="term" value="C:membrane"/>
    <property type="evidence" value="ECO:0007669"/>
    <property type="project" value="InterPro"/>
</dbReference>
<keyword evidence="1 2" id="KW-0807">Transducer</keyword>
<keyword evidence="4" id="KW-0812">Transmembrane</keyword>
<dbReference type="InterPro" id="IPR004089">
    <property type="entry name" value="MCPsignal_dom"/>
</dbReference>
<proteinExistence type="predicted"/>
<keyword evidence="9" id="KW-1185">Reference proteome</keyword>
<feature type="transmembrane region" description="Helical" evidence="4">
    <location>
        <begin position="244"/>
        <end position="262"/>
    </location>
</feature>
<dbReference type="EMBL" id="FOIB01000001">
    <property type="protein sequence ID" value="SES96096.1"/>
    <property type="molecule type" value="Genomic_DNA"/>
</dbReference>
<dbReference type="Gene3D" id="1.10.287.950">
    <property type="entry name" value="Methyl-accepting chemotaxis protein"/>
    <property type="match status" value="1"/>
</dbReference>
<feature type="transmembrane region" description="Helical" evidence="4">
    <location>
        <begin position="213"/>
        <end position="238"/>
    </location>
</feature>
<keyword evidence="4" id="KW-1133">Transmembrane helix</keyword>
<reference evidence="7 10" key="2">
    <citation type="submission" date="2019-07" db="EMBL/GenBank/DDBJ databases">
        <title>Whole genome shotgun sequence of Myxococcus fulvus NBRC 100333.</title>
        <authorList>
            <person name="Hosoyama A."/>
            <person name="Uohara A."/>
            <person name="Ohji S."/>
            <person name="Ichikawa N."/>
        </authorList>
    </citation>
    <scope>NUCLEOTIDE SEQUENCE [LARGE SCALE GENOMIC DNA]</scope>
    <source>
        <strain evidence="7 10">NBRC 100333</strain>
    </source>
</reference>
<feature type="transmembrane region" description="Helical" evidence="4">
    <location>
        <begin position="364"/>
        <end position="381"/>
    </location>
</feature>
<evidence type="ECO:0000256" key="3">
    <source>
        <dbReference type="SAM" id="Coils"/>
    </source>
</evidence>
<evidence type="ECO:0000313" key="9">
    <source>
        <dbReference type="Proteomes" id="UP000183760"/>
    </source>
</evidence>
<gene>
    <name evidence="7" type="ORF">MFU01_07950</name>
    <name evidence="8" type="ORF">SAMN05443572_101694</name>
</gene>
<dbReference type="CDD" id="cd11386">
    <property type="entry name" value="MCP_signal"/>
    <property type="match status" value="1"/>
</dbReference>